<dbReference type="RefSeq" id="WP_156191958.1">
    <property type="nucleotide sequence ID" value="NZ_CP046452.1"/>
</dbReference>
<evidence type="ECO:0000259" key="1">
    <source>
        <dbReference type="Pfam" id="PF01872"/>
    </source>
</evidence>
<dbReference type="AlphaFoldDB" id="A0A6B8VRC0"/>
<dbReference type="GO" id="GO:0009231">
    <property type="term" value="P:riboflavin biosynthetic process"/>
    <property type="evidence" value="ECO:0007669"/>
    <property type="project" value="InterPro"/>
</dbReference>
<dbReference type="SUPFAM" id="SSF53597">
    <property type="entry name" value="Dihydrofolate reductase-like"/>
    <property type="match status" value="1"/>
</dbReference>
<keyword evidence="3" id="KW-1185">Reference proteome</keyword>
<accession>A0A6B8VRC0</accession>
<evidence type="ECO:0000313" key="2">
    <source>
        <dbReference type="EMBL" id="QGU01565.1"/>
    </source>
</evidence>
<dbReference type="Gene3D" id="3.40.430.10">
    <property type="entry name" value="Dihydrofolate Reductase, subunit A"/>
    <property type="match status" value="1"/>
</dbReference>
<proteinExistence type="predicted"/>
<dbReference type="GO" id="GO:0008703">
    <property type="term" value="F:5-amino-6-(5-phosphoribosylamino)uracil reductase activity"/>
    <property type="evidence" value="ECO:0007669"/>
    <property type="project" value="InterPro"/>
</dbReference>
<evidence type="ECO:0000313" key="3">
    <source>
        <dbReference type="Proteomes" id="UP000427071"/>
    </source>
</evidence>
<feature type="domain" description="Bacterial bifunctional deaminase-reductase C-terminal" evidence="1">
    <location>
        <begin position="2"/>
        <end position="168"/>
    </location>
</feature>
<dbReference type="InterPro" id="IPR002734">
    <property type="entry name" value="RibDG_C"/>
</dbReference>
<dbReference type="EMBL" id="CP046452">
    <property type="protein sequence ID" value="QGU01565.1"/>
    <property type="molecule type" value="Genomic_DNA"/>
</dbReference>
<dbReference type="Proteomes" id="UP000427071">
    <property type="component" value="Chromosome"/>
</dbReference>
<sequence length="181" mass="19766">MRTVNAHLFSSVDGNVESPNLFQFDCFGPDEAEMMTSAMSGIDTGIMGAQIYREWSQYWPGVTDDFGPIINPMRKFVASTTLEAPLSWENSELIEGELIEFVRELKTTEGGGITVFGISVIRQLLLAGLLDKLHLTIHPASGGPGKRLFDGIDQPTRLELLDAKVSSVGNLLTTYALKSAD</sequence>
<dbReference type="InterPro" id="IPR024072">
    <property type="entry name" value="DHFR-like_dom_sf"/>
</dbReference>
<dbReference type="KEGG" id="ckw:CKALI_03410"/>
<organism evidence="2 3">
    <name type="scientific">Corynebacterium kalinowskii</name>
    <dbReference type="NCBI Taxonomy" id="2675216"/>
    <lineage>
        <taxon>Bacteria</taxon>
        <taxon>Bacillati</taxon>
        <taxon>Actinomycetota</taxon>
        <taxon>Actinomycetes</taxon>
        <taxon>Mycobacteriales</taxon>
        <taxon>Corynebacteriaceae</taxon>
        <taxon>Corynebacterium</taxon>
    </lineage>
</organism>
<name>A0A6B8VRC0_9CORY</name>
<gene>
    <name evidence="2" type="ORF">CKALI_03410</name>
</gene>
<reference evidence="3" key="1">
    <citation type="submission" date="2019-11" db="EMBL/GenBank/DDBJ databases">
        <title>Complete genome sequence of Corynebacterium kalinowskii 1959, a novel Corynebacterium species isolated from soil of a small paddock in Vilsendorf, Germany.</title>
        <authorList>
            <person name="Schaffert L."/>
            <person name="Ruwe M."/>
            <person name="Milse J."/>
            <person name="Hanuschka K."/>
            <person name="Ortseifen V."/>
            <person name="Droste J."/>
            <person name="Brandt D."/>
            <person name="Schlueter L."/>
            <person name="Kutter Y."/>
            <person name="Vinke S."/>
            <person name="Viehoefer P."/>
            <person name="Jacob L."/>
            <person name="Luebke N.-C."/>
            <person name="Schulte-Berndt E."/>
            <person name="Hain C."/>
            <person name="Linder M."/>
            <person name="Schmidt P."/>
            <person name="Wollenschlaeger L."/>
            <person name="Luttermann T."/>
            <person name="Thieme E."/>
            <person name="Hassa J."/>
            <person name="Haak M."/>
            <person name="Wittchen M."/>
            <person name="Mentz A."/>
            <person name="Persicke M."/>
            <person name="Busche T."/>
            <person name="Ruckert C."/>
        </authorList>
    </citation>
    <scope>NUCLEOTIDE SEQUENCE [LARGE SCALE GENOMIC DNA]</scope>
    <source>
        <strain evidence="3">1959</strain>
    </source>
</reference>
<protein>
    <recommendedName>
        <fullName evidence="1">Bacterial bifunctional deaminase-reductase C-terminal domain-containing protein</fullName>
    </recommendedName>
</protein>
<dbReference type="Pfam" id="PF01872">
    <property type="entry name" value="RibD_C"/>
    <property type="match status" value="1"/>
</dbReference>